<proteinExistence type="inferred from homology"/>
<dbReference type="STRING" id="1093900.A0A507ATL1"/>
<evidence type="ECO:0000313" key="7">
    <source>
        <dbReference type="EMBL" id="TPX08269.1"/>
    </source>
</evidence>
<dbReference type="GO" id="GO:0000213">
    <property type="term" value="F:tRNA-intron lyase activity"/>
    <property type="evidence" value="ECO:0007669"/>
    <property type="project" value="UniProtKB-EC"/>
</dbReference>
<evidence type="ECO:0000313" key="8">
    <source>
        <dbReference type="Proteomes" id="UP000319257"/>
    </source>
</evidence>
<evidence type="ECO:0000256" key="1">
    <source>
        <dbReference type="ARBA" id="ARBA00008078"/>
    </source>
</evidence>
<comment type="similarity">
    <text evidence="1">Belongs to the tRNA-intron endonuclease family.</text>
</comment>
<dbReference type="PANTHER" id="PTHR21227">
    <property type="entry name" value="TRNA-SPLICING ENDONUCLEASE SUBUNIT SEN2"/>
    <property type="match status" value="1"/>
</dbReference>
<feature type="region of interest" description="Disordered" evidence="4">
    <location>
        <begin position="301"/>
        <end position="344"/>
    </location>
</feature>
<keyword evidence="8" id="KW-1185">Reference proteome</keyword>
<organism evidence="7 8">
    <name type="scientific">Thyridium curvatum</name>
    <dbReference type="NCBI Taxonomy" id="1093900"/>
    <lineage>
        <taxon>Eukaryota</taxon>
        <taxon>Fungi</taxon>
        <taxon>Dikarya</taxon>
        <taxon>Ascomycota</taxon>
        <taxon>Pezizomycotina</taxon>
        <taxon>Sordariomycetes</taxon>
        <taxon>Sordariomycetidae</taxon>
        <taxon>Thyridiales</taxon>
        <taxon>Thyridiaceae</taxon>
        <taxon>Thyridium</taxon>
    </lineage>
</organism>
<evidence type="ECO:0000256" key="2">
    <source>
        <dbReference type="ARBA" id="ARBA00012573"/>
    </source>
</evidence>
<name>A0A507ATL1_9PEZI</name>
<dbReference type="OrthoDB" id="10249562at2759"/>
<dbReference type="GO" id="GO:0003676">
    <property type="term" value="F:nucleic acid binding"/>
    <property type="evidence" value="ECO:0007669"/>
    <property type="project" value="InterPro"/>
</dbReference>
<dbReference type="Proteomes" id="UP000319257">
    <property type="component" value="Unassembled WGS sequence"/>
</dbReference>
<dbReference type="EMBL" id="SKBQ01000007">
    <property type="protein sequence ID" value="TPX08269.1"/>
    <property type="molecule type" value="Genomic_DNA"/>
</dbReference>
<evidence type="ECO:0000256" key="4">
    <source>
        <dbReference type="SAM" id="MobiDB-lite"/>
    </source>
</evidence>
<evidence type="ECO:0000259" key="5">
    <source>
        <dbReference type="Pfam" id="PF01974"/>
    </source>
</evidence>
<feature type="compositionally biased region" description="Polar residues" evidence="4">
    <location>
        <begin position="323"/>
        <end position="332"/>
    </location>
</feature>
<gene>
    <name evidence="6" type="ORF">E0L32_001835</name>
    <name evidence="7" type="ORF">E0L32_001844</name>
</gene>
<dbReference type="InParanoid" id="A0A507ATL1"/>
<accession>A0A507ATL1</accession>
<dbReference type="PANTHER" id="PTHR21227:SF0">
    <property type="entry name" value="TRNA-SPLICING ENDONUCLEASE SUBUNIT SEN2"/>
    <property type="match status" value="1"/>
</dbReference>
<dbReference type="Gene3D" id="3.40.1350.10">
    <property type="match status" value="1"/>
</dbReference>
<dbReference type="Pfam" id="PF01974">
    <property type="entry name" value="tRNA_int_endo"/>
    <property type="match status" value="1"/>
</dbReference>
<dbReference type="CDD" id="cd22363">
    <property type="entry name" value="tRNA-intron_lyase_C"/>
    <property type="match status" value="1"/>
</dbReference>
<dbReference type="EC" id="4.6.1.16" evidence="2"/>
<dbReference type="FunFam" id="3.40.1350.10:FF:000007">
    <property type="entry name" value="tRNA-splicing endonuclease subunit Sen2"/>
    <property type="match status" value="1"/>
</dbReference>
<dbReference type="SUPFAM" id="SSF53032">
    <property type="entry name" value="tRNA-intron endonuclease catalytic domain-like"/>
    <property type="match status" value="1"/>
</dbReference>
<dbReference type="InterPro" id="IPR036167">
    <property type="entry name" value="tRNA_intron_Endo_cat-like_sf"/>
</dbReference>
<feature type="compositionally biased region" description="Polar residues" evidence="4">
    <location>
        <begin position="1"/>
        <end position="11"/>
    </location>
</feature>
<comment type="caution">
    <text evidence="7">The sequence shown here is derived from an EMBL/GenBank/DDBJ whole genome shotgun (WGS) entry which is preliminary data.</text>
</comment>
<dbReference type="InterPro" id="IPR006677">
    <property type="entry name" value="tRNA_intron_Endonuc_cat-like"/>
</dbReference>
<dbReference type="GeneID" id="41969282"/>
<dbReference type="GO" id="GO:0000214">
    <property type="term" value="C:tRNA-intron endonuclease complex"/>
    <property type="evidence" value="ECO:0007669"/>
    <property type="project" value="TreeGrafter"/>
</dbReference>
<dbReference type="GO" id="GO:0005737">
    <property type="term" value="C:cytoplasm"/>
    <property type="evidence" value="ECO:0007669"/>
    <property type="project" value="TreeGrafter"/>
</dbReference>
<dbReference type="RefSeq" id="XP_030989971.1">
    <property type="nucleotide sequence ID" value="XM_031135958.1"/>
</dbReference>
<feature type="compositionally biased region" description="Polar residues" evidence="4">
    <location>
        <begin position="19"/>
        <end position="34"/>
    </location>
</feature>
<sequence length="1038" mass="114432">MPSLPEQQPNSPHGPVGKPQSQRPQTRTATSLQRAYTQPAPLKTFPLPTFYPSNPVSLVHLACAWLTYALFPPPREPATIHQGVWSPATRSIHVTNPESMRALWEQGFFGKGSLSRSEPNWLKREQVRQGLVDASVSELHTLRRREERARAKWERGRTELDALEQQLLVENPFPVANPGARSAQLPAQSPSPATVQPRQQTAFAGHGFAAPVSPQRLLALPNSESDLDRSILCMQEENNAAAPSGLSISRLDHHDGQEARLPDSVFPIPLKDISDGMARPNQHLLASHADATEQPFPLHVHTNGDSEPKRLRHQKSVRFSPKVESTTFQLSDPPSPHRSIPNASKGNEVATVVDVPAPGNGNPLCSAPTARPALETNWKASHGQLAKGLDPYPIEDKEHLQLSPEEAFYLVFAIGALSVVDPRTQAPLSAGKLLELFRDQSHSSASSHISPDDPFLVHYVVYHHFRSLGWVPRHGIKFGVDWMLYDRGPVFNHAEFGLLIIPSYSNPYWTAQGTEALRPSWRWFHGVNRVLTTVFKSLVLVYVDIPPPSTAVDSTGQDIPHLLGSPHSPQFQWKASLETLTTPTARLLVMAGGQQADQGTLPDPQTLALPRFTLVAGAIPTEVARCLSTRTLWGDSEDSETTVVVKNLVVLFQLVNHYQDCWPQSDDDTGTGARFLWGEIYRSWTGNNHTGGTNIAELAVGIFTHARYVYLLEVESHVDHIMEPTCPLFALLLKLVQEAMSFGKTGKPAHSLLPQGSLSARRVHRAITFNRLVQRDRDSLFAHMWPAVSKKSRIPEPSFAETLLPHLLSIVDTASLIKRDGPPFMREEERHDYHAVLRFVKWIDRASASIKGTGRGEDQDQLLEHDCRESGGGVDVDAAQGINGEGAMEQAAQGRDRELYLTLQLETARPHETTDVPHACCFLFFTARGRLGVNIDVVASPGWVAKDLIQEVGRRTPHSTAEGRNDVDLAPFLRARDDEGDQIKACRIRVSSISLGSQDPGPLRTDVVVSGRLEVGDELLVGVENGWNLDGPFASSAA</sequence>
<dbReference type="GO" id="GO:0000379">
    <property type="term" value="P:tRNA-type intron splice site recognition and cleavage"/>
    <property type="evidence" value="ECO:0007669"/>
    <property type="project" value="TreeGrafter"/>
</dbReference>
<protein>
    <recommendedName>
        <fullName evidence="2">tRNA-intron lyase</fullName>
        <ecNumber evidence="2">4.6.1.16</ecNumber>
    </recommendedName>
</protein>
<feature type="domain" description="tRNA intron endonuclease catalytic" evidence="5">
    <location>
        <begin position="455"/>
        <end position="544"/>
    </location>
</feature>
<reference evidence="7 8" key="1">
    <citation type="submission" date="2019-06" db="EMBL/GenBank/DDBJ databases">
        <title>Draft genome sequence of the filamentous fungus Phialemoniopsis curvata isolated from diesel fuel.</title>
        <authorList>
            <person name="Varaljay V.A."/>
            <person name="Lyon W.J."/>
            <person name="Crouch A.L."/>
            <person name="Drake C.E."/>
            <person name="Hollomon J.M."/>
            <person name="Nadeau L.J."/>
            <person name="Nunn H.S."/>
            <person name="Stevenson B.S."/>
            <person name="Bojanowski C.L."/>
            <person name="Crookes-Goodson W.J."/>
        </authorList>
    </citation>
    <scope>NUCLEOTIDE SEQUENCE [LARGE SCALE GENOMIC DNA]</scope>
    <source>
        <strain evidence="7 8">D216</strain>
    </source>
</reference>
<dbReference type="InterPro" id="IPR006676">
    <property type="entry name" value="tRNA_splic"/>
</dbReference>
<evidence type="ECO:0000256" key="3">
    <source>
        <dbReference type="ARBA" id="ARBA00034031"/>
    </source>
</evidence>
<feature type="region of interest" description="Disordered" evidence="4">
    <location>
        <begin position="1"/>
        <end position="34"/>
    </location>
</feature>
<dbReference type="EMBL" id="SKBQ01000007">
    <property type="protein sequence ID" value="TPX08260.1"/>
    <property type="molecule type" value="Genomic_DNA"/>
</dbReference>
<dbReference type="InterPro" id="IPR011856">
    <property type="entry name" value="tRNA_endonuc-like_dom_sf"/>
</dbReference>
<comment type="catalytic activity">
    <reaction evidence="3">
        <text>pretRNA = a 3'-half-tRNA molecule with a 5'-OH end + a 5'-half-tRNA molecule with a 2',3'-cyclic phosphate end + an intron with a 2',3'-cyclic phosphate and a 5'-hydroxyl terminus.</text>
        <dbReference type="EC" id="4.6.1.16"/>
    </reaction>
</comment>
<dbReference type="AlphaFoldDB" id="A0A507ATL1"/>
<evidence type="ECO:0000313" key="6">
    <source>
        <dbReference type="EMBL" id="TPX08260.1"/>
    </source>
</evidence>